<name>A0A5C1HSK3_9SPHI</name>
<dbReference type="EMBL" id="CP043450">
    <property type="protein sequence ID" value="QEM08599.1"/>
    <property type="molecule type" value="Genomic_DNA"/>
</dbReference>
<sequence>MISKQVQNQSPAAIVKTLPIIHMALVAGQTLFVAVTFIIPKNPVKSAGNDMLIYIAPILAVTCFIAGHFLFLKLLGNIKSDSTLKDKLMAYQSATIVRLALLEGPSLFSIVGFLLTGNMIFLGITGAIIAYFIYLRPTRQKIEDDLSLNYEEKAELDGTGKVY</sequence>
<evidence type="ECO:0000313" key="2">
    <source>
        <dbReference type="EMBL" id="QEM08599.1"/>
    </source>
</evidence>
<protein>
    <submittedName>
        <fullName evidence="2">Uncharacterized protein</fullName>
    </submittedName>
</protein>
<accession>A0A5C1HSK3</accession>
<dbReference type="AlphaFoldDB" id="A0A5C1HSK3"/>
<keyword evidence="1" id="KW-0472">Membrane</keyword>
<keyword evidence="1" id="KW-1133">Transmembrane helix</keyword>
<dbReference type="RefSeq" id="WP_112572520.1">
    <property type="nucleotide sequence ID" value="NZ_CP043450.1"/>
</dbReference>
<keyword evidence="1" id="KW-0812">Transmembrane</keyword>
<feature type="transmembrane region" description="Helical" evidence="1">
    <location>
        <begin position="51"/>
        <end position="71"/>
    </location>
</feature>
<keyword evidence="3" id="KW-1185">Reference proteome</keyword>
<feature type="transmembrane region" description="Helical" evidence="1">
    <location>
        <begin position="20"/>
        <end position="39"/>
    </location>
</feature>
<dbReference type="KEGG" id="mrub:DEO27_000730"/>
<gene>
    <name evidence="2" type="ORF">DEO27_000730</name>
</gene>
<reference evidence="2" key="1">
    <citation type="submission" date="2019-08" db="EMBL/GenBank/DDBJ databases">
        <title>Comparative genome analysis confer to the adaptation heavy metal polluted environment.</title>
        <authorList>
            <person name="Li Y."/>
        </authorList>
    </citation>
    <scope>NUCLEOTIDE SEQUENCE [LARGE SCALE GENOMIC DNA]</scope>
    <source>
        <strain evidence="2">P1</strain>
    </source>
</reference>
<feature type="transmembrane region" description="Helical" evidence="1">
    <location>
        <begin position="107"/>
        <end position="134"/>
    </location>
</feature>
<organism evidence="2 3">
    <name type="scientific">Mucilaginibacter rubeus</name>
    <dbReference type="NCBI Taxonomy" id="2027860"/>
    <lineage>
        <taxon>Bacteria</taxon>
        <taxon>Pseudomonadati</taxon>
        <taxon>Bacteroidota</taxon>
        <taxon>Sphingobacteriia</taxon>
        <taxon>Sphingobacteriales</taxon>
        <taxon>Sphingobacteriaceae</taxon>
        <taxon>Mucilaginibacter</taxon>
    </lineage>
</organism>
<proteinExistence type="predicted"/>
<dbReference type="OrthoDB" id="1121914at2"/>
<evidence type="ECO:0000313" key="3">
    <source>
        <dbReference type="Proteomes" id="UP000251402"/>
    </source>
</evidence>
<dbReference type="Proteomes" id="UP000251402">
    <property type="component" value="Chromosome"/>
</dbReference>
<evidence type="ECO:0000256" key="1">
    <source>
        <dbReference type="SAM" id="Phobius"/>
    </source>
</evidence>